<feature type="modified residue" description="4-aspartylphosphate" evidence="12">
    <location>
        <position position="1126"/>
    </location>
</feature>
<dbReference type="InterPro" id="IPR005467">
    <property type="entry name" value="His_kinase_dom"/>
</dbReference>
<gene>
    <name evidence="17" type="primary">rpfC_3</name>
    <name evidence="17" type="ORF">NCTC11155_00554</name>
</gene>
<dbReference type="Gene3D" id="2.60.40.10">
    <property type="entry name" value="Immunoglobulins"/>
    <property type="match status" value="1"/>
</dbReference>
<dbReference type="SUPFAM" id="SSF47384">
    <property type="entry name" value="Homodimeric domain of signal transducing histidine kinase"/>
    <property type="match status" value="1"/>
</dbReference>
<dbReference type="Pfam" id="PF07494">
    <property type="entry name" value="Reg_prop"/>
    <property type="match status" value="3"/>
</dbReference>
<dbReference type="Pfam" id="PF00072">
    <property type="entry name" value="Response_reg"/>
    <property type="match status" value="1"/>
</dbReference>
<dbReference type="RefSeq" id="WP_239463452.1">
    <property type="nucleotide sequence ID" value="NZ_CABKNQ010000019.1"/>
</dbReference>
<feature type="chain" id="PRO_5016946788" description="histidine kinase" evidence="13">
    <location>
        <begin position="23"/>
        <end position="1332"/>
    </location>
</feature>
<comment type="catalytic activity">
    <reaction evidence="1">
        <text>ATP + protein L-histidine = ADP + protein N-phospho-L-histidine.</text>
        <dbReference type="EC" id="2.7.13.3"/>
    </reaction>
</comment>
<evidence type="ECO:0000256" key="10">
    <source>
        <dbReference type="ARBA" id="ARBA00023125"/>
    </source>
</evidence>
<keyword evidence="6 17" id="KW-0418">Kinase</keyword>
<evidence type="ECO:0000259" key="15">
    <source>
        <dbReference type="PROSITE" id="PS50109"/>
    </source>
</evidence>
<keyword evidence="7" id="KW-0067">ATP-binding</keyword>
<feature type="signal peptide" evidence="13">
    <location>
        <begin position="1"/>
        <end position="22"/>
    </location>
</feature>
<evidence type="ECO:0000256" key="8">
    <source>
        <dbReference type="ARBA" id="ARBA00023012"/>
    </source>
</evidence>
<evidence type="ECO:0000256" key="7">
    <source>
        <dbReference type="ARBA" id="ARBA00022840"/>
    </source>
</evidence>
<dbReference type="SMART" id="SM00387">
    <property type="entry name" value="HATPase_c"/>
    <property type="match status" value="1"/>
</dbReference>
<dbReference type="EC" id="2.7.13.3" evidence="2"/>
<dbReference type="Proteomes" id="UP000254424">
    <property type="component" value="Unassembled WGS sequence"/>
</dbReference>
<dbReference type="SMART" id="SM00342">
    <property type="entry name" value="HTH_ARAC"/>
    <property type="match status" value="1"/>
</dbReference>
<dbReference type="InterPro" id="IPR003661">
    <property type="entry name" value="HisK_dim/P_dom"/>
</dbReference>
<dbReference type="Gene3D" id="1.10.287.130">
    <property type="match status" value="1"/>
</dbReference>
<reference evidence="17 18" key="1">
    <citation type="submission" date="2018-06" db="EMBL/GenBank/DDBJ databases">
        <authorList>
            <consortium name="Pathogen Informatics"/>
            <person name="Doyle S."/>
        </authorList>
    </citation>
    <scope>NUCLEOTIDE SEQUENCE [LARGE SCALE GENOMIC DNA]</scope>
    <source>
        <strain evidence="17 18">NCTC11155</strain>
    </source>
</reference>
<evidence type="ECO:0000256" key="1">
    <source>
        <dbReference type="ARBA" id="ARBA00000085"/>
    </source>
</evidence>
<dbReference type="PROSITE" id="PS50110">
    <property type="entry name" value="RESPONSE_REGULATORY"/>
    <property type="match status" value="1"/>
</dbReference>
<keyword evidence="8" id="KW-0902">Two-component regulatory system</keyword>
<evidence type="ECO:0000256" key="9">
    <source>
        <dbReference type="ARBA" id="ARBA00023015"/>
    </source>
</evidence>
<dbReference type="Gene3D" id="2.130.10.10">
    <property type="entry name" value="YVTN repeat-like/Quinoprotein amine dehydrogenase"/>
    <property type="match status" value="2"/>
</dbReference>
<evidence type="ECO:0000256" key="2">
    <source>
        <dbReference type="ARBA" id="ARBA00012438"/>
    </source>
</evidence>
<dbReference type="Gene3D" id="3.30.565.10">
    <property type="entry name" value="Histidine kinase-like ATPase, C-terminal domain"/>
    <property type="match status" value="1"/>
</dbReference>
<dbReference type="FunFam" id="3.30.565.10:FF:000037">
    <property type="entry name" value="Hybrid sensor histidine kinase/response regulator"/>
    <property type="match status" value="1"/>
</dbReference>
<protein>
    <recommendedName>
        <fullName evidence="2">histidine kinase</fullName>
        <ecNumber evidence="2">2.7.13.3</ecNumber>
    </recommendedName>
</protein>
<dbReference type="CDD" id="cd00082">
    <property type="entry name" value="HisKA"/>
    <property type="match status" value="1"/>
</dbReference>
<keyword evidence="10" id="KW-0238">DNA-binding</keyword>
<dbReference type="InterPro" id="IPR003594">
    <property type="entry name" value="HATPase_dom"/>
</dbReference>
<dbReference type="STRING" id="483216.BACEGG_01407"/>
<dbReference type="InterPro" id="IPR018060">
    <property type="entry name" value="HTH_AraC"/>
</dbReference>
<dbReference type="InterPro" id="IPR018062">
    <property type="entry name" value="HTH_AraC-typ_CS"/>
</dbReference>
<dbReference type="Gene3D" id="3.40.50.2300">
    <property type="match status" value="1"/>
</dbReference>
<keyword evidence="4 17" id="KW-0808">Transferase</keyword>
<dbReference type="PROSITE" id="PS01124">
    <property type="entry name" value="HTH_ARAC_FAMILY_2"/>
    <property type="match status" value="1"/>
</dbReference>
<name>A0A380YJ89_9BACE</name>
<dbReference type="InterPro" id="IPR011110">
    <property type="entry name" value="Reg_prop"/>
</dbReference>
<dbReference type="PRINTS" id="PR00344">
    <property type="entry name" value="BCTRLSENSOR"/>
</dbReference>
<dbReference type="GO" id="GO:0043565">
    <property type="term" value="F:sequence-specific DNA binding"/>
    <property type="evidence" value="ECO:0007669"/>
    <property type="project" value="InterPro"/>
</dbReference>
<dbReference type="PANTHER" id="PTHR43547">
    <property type="entry name" value="TWO-COMPONENT HISTIDINE KINASE"/>
    <property type="match status" value="1"/>
</dbReference>
<dbReference type="GeneID" id="93070495"/>
<evidence type="ECO:0000256" key="3">
    <source>
        <dbReference type="ARBA" id="ARBA00022553"/>
    </source>
</evidence>
<accession>A0A380YJ89</accession>
<dbReference type="GO" id="GO:0003700">
    <property type="term" value="F:DNA-binding transcription factor activity"/>
    <property type="evidence" value="ECO:0007669"/>
    <property type="project" value="InterPro"/>
</dbReference>
<dbReference type="InterPro" id="IPR036890">
    <property type="entry name" value="HATPase_C_sf"/>
</dbReference>
<dbReference type="Pfam" id="PF00512">
    <property type="entry name" value="HisKA"/>
    <property type="match status" value="1"/>
</dbReference>
<dbReference type="InterPro" id="IPR015943">
    <property type="entry name" value="WD40/YVTN_repeat-like_dom_sf"/>
</dbReference>
<dbReference type="GO" id="GO:0005524">
    <property type="term" value="F:ATP binding"/>
    <property type="evidence" value="ECO:0007669"/>
    <property type="project" value="UniProtKB-KW"/>
</dbReference>
<proteinExistence type="predicted"/>
<dbReference type="SUPFAM" id="SSF52172">
    <property type="entry name" value="CheY-like"/>
    <property type="match status" value="1"/>
</dbReference>
<keyword evidence="13" id="KW-0732">Signal</keyword>
<evidence type="ECO:0000259" key="14">
    <source>
        <dbReference type="PROSITE" id="PS01124"/>
    </source>
</evidence>
<dbReference type="EMBL" id="UFSX01000001">
    <property type="protein sequence ID" value="SUV28603.1"/>
    <property type="molecule type" value="Genomic_DNA"/>
</dbReference>
<dbReference type="SMART" id="SM00448">
    <property type="entry name" value="REC"/>
    <property type="match status" value="1"/>
</dbReference>
<dbReference type="Pfam" id="PF07495">
    <property type="entry name" value="Y_Y_Y"/>
    <property type="match status" value="1"/>
</dbReference>
<keyword evidence="3 12" id="KW-0597">Phosphoprotein</keyword>
<feature type="domain" description="Histidine kinase" evidence="15">
    <location>
        <begin position="810"/>
        <end position="1027"/>
    </location>
</feature>
<evidence type="ECO:0000256" key="4">
    <source>
        <dbReference type="ARBA" id="ARBA00022679"/>
    </source>
</evidence>
<evidence type="ECO:0000256" key="12">
    <source>
        <dbReference type="PROSITE-ProRule" id="PRU00169"/>
    </source>
</evidence>
<dbReference type="InterPro" id="IPR009057">
    <property type="entry name" value="Homeodomain-like_sf"/>
</dbReference>
<dbReference type="Pfam" id="PF12833">
    <property type="entry name" value="HTH_18"/>
    <property type="match status" value="1"/>
</dbReference>
<dbReference type="GO" id="GO:0000155">
    <property type="term" value="F:phosphorelay sensor kinase activity"/>
    <property type="evidence" value="ECO:0007669"/>
    <property type="project" value="InterPro"/>
</dbReference>
<keyword evidence="5" id="KW-0547">Nucleotide-binding</keyword>
<dbReference type="InterPro" id="IPR001789">
    <property type="entry name" value="Sig_transdc_resp-reg_receiver"/>
</dbReference>
<evidence type="ECO:0000313" key="17">
    <source>
        <dbReference type="EMBL" id="SUV28603.1"/>
    </source>
</evidence>
<feature type="domain" description="Response regulatory" evidence="16">
    <location>
        <begin position="1078"/>
        <end position="1193"/>
    </location>
</feature>
<dbReference type="Pfam" id="PF02518">
    <property type="entry name" value="HATPase_c"/>
    <property type="match status" value="1"/>
</dbReference>
<evidence type="ECO:0000256" key="6">
    <source>
        <dbReference type="ARBA" id="ARBA00022777"/>
    </source>
</evidence>
<sequence>MKRSFILYVLFSVLTLISPTRAQGNIRIHSSHLQTNEGMHQTTVYSIYQDEFGIMWFGTKNGLIKYNGNKTEYIDKLYQDVPTAESLIRRICGDKKGKIYLDTRSGVIQLDIRSNKFTHIIPYTNTINYGNSTLWVGIKNTVYQWDNNQLVKYYSLPDSTSVIDYIIETPQQDICIGTKDNGVFLIEKDMTIRNILPHIKQIRQLLFDSEQNIWIATRRNGLFKLGKRNQIENYLHVPSNPESISSNIIRAICEDNSGNLWIATFNGLNKYQRNNNKFIHYEYLSDNLYTPNDGSIYCLAKDEQGTIWSGSFIGGINFFNPEYETFTYHFPVKQHINSNENLLFGKTTEDKKGNLWICAERGGIYQFNNQSRELVPFSIKGENYNAQTLYLDNTNNTLWVGTLLEGLKELNLNTKSIRTYKDKTLIDDNIREIIPYKDKLILATHSGVGVFDKSKGSCEYLSSSNEYRLNEKSITNLMLDRKERLWISTSNELFRYNLLKKQMEQIHLCTGSNYSVNKIYESSNGNIWIGTARHGLYLNPKGENGFTHIDKKKGLNSNFILDITENSKGDILVATGNGLSCVKANNWEIININKNKFISTFNITDYSLYVSKKNHVFLGGQNIFCEFPFEKLYIEPQDYRVNLSNLIVNGEKIEVNDASKILNENLLLCNKIKLSHKTNSFSIEVFTNNYANELRCGIRYKLEGLDRDWKRANSLNEITYTNLSPGKYILHIQGESRLPSGKYPERTLEIEVQTPFYQTTIAYIIYILISLFILYEIYQILMLRSSLKLEKEQKKQIEELNQAKLRFFTNISHEFKTPLTLIFSQVEIMLQSKSLPPKLYNRLLSIWRNATRMNKLIVELMEFRKQEQGFLKLHVNYNNIVNLVNEISLSFKEYADTRKINLKVKTSDEDISFYYDSRQMEKVLFNLLSNAFKFTPDNGNITIEINKNADKVQIKVIDTGIGISSKEINKIFDRFYQSEDTNYSNKYGTGIGLAFAKNIVEAHKGTIQVKSRKVEGSSFIIEMPLNIEYPTEQIQSDADVVLNDFDRLEEHSEDNIPDDKFFNELIKQQEEANTRNSKILIVEDNEEVRNLLVSIFEPIYIVDTAVNGAEGYEKTLNIKPDIVLSDVVMPEISGTELCRKIKTNIETSHIPIILLTSQTASEYIIEGLKIGADDYITKPFSIKHLIIRCNNLVNSRKMLQAKFTKEINTSVEMIATSSLDQSLIEDSIRIINENFDNPMFNIDFLAQQVGMGRTKFFSKIKGITGLTPNEFIINTKLKAAIKILREDNNISINELAFQLGFSSTSYFIKLFKELVGMTPTQYKLSLTRNKNE</sequence>
<evidence type="ECO:0000256" key="5">
    <source>
        <dbReference type="ARBA" id="ARBA00022741"/>
    </source>
</evidence>
<dbReference type="PROSITE" id="PS50109">
    <property type="entry name" value="HIS_KIN"/>
    <property type="match status" value="1"/>
</dbReference>
<dbReference type="Gene3D" id="1.10.10.60">
    <property type="entry name" value="Homeodomain-like"/>
    <property type="match status" value="2"/>
</dbReference>
<evidence type="ECO:0000256" key="13">
    <source>
        <dbReference type="SAM" id="SignalP"/>
    </source>
</evidence>
<organism evidence="17 18">
    <name type="scientific">Bacteroides eggerthii</name>
    <dbReference type="NCBI Taxonomy" id="28111"/>
    <lineage>
        <taxon>Bacteria</taxon>
        <taxon>Pseudomonadati</taxon>
        <taxon>Bacteroidota</taxon>
        <taxon>Bacteroidia</taxon>
        <taxon>Bacteroidales</taxon>
        <taxon>Bacteroidaceae</taxon>
        <taxon>Bacteroides</taxon>
    </lineage>
</organism>
<dbReference type="SUPFAM" id="SSF46689">
    <property type="entry name" value="Homeodomain-like"/>
    <property type="match status" value="1"/>
</dbReference>
<dbReference type="InterPro" id="IPR011006">
    <property type="entry name" value="CheY-like_superfamily"/>
</dbReference>
<evidence type="ECO:0000259" key="16">
    <source>
        <dbReference type="PROSITE" id="PS50110"/>
    </source>
</evidence>
<dbReference type="SUPFAM" id="SSF63829">
    <property type="entry name" value="Calcium-dependent phosphotriesterase"/>
    <property type="match status" value="3"/>
</dbReference>
<feature type="domain" description="HTH araC/xylS-type" evidence="14">
    <location>
        <begin position="1225"/>
        <end position="1325"/>
    </location>
</feature>
<dbReference type="InterPro" id="IPR013783">
    <property type="entry name" value="Ig-like_fold"/>
</dbReference>
<dbReference type="CDD" id="cd17574">
    <property type="entry name" value="REC_OmpR"/>
    <property type="match status" value="1"/>
</dbReference>
<evidence type="ECO:0000313" key="18">
    <source>
        <dbReference type="Proteomes" id="UP000254424"/>
    </source>
</evidence>
<dbReference type="InterPro" id="IPR004358">
    <property type="entry name" value="Sig_transdc_His_kin-like_C"/>
</dbReference>
<dbReference type="PANTHER" id="PTHR43547:SF2">
    <property type="entry name" value="HYBRID SIGNAL TRANSDUCTION HISTIDINE KINASE C"/>
    <property type="match status" value="1"/>
</dbReference>
<dbReference type="InterPro" id="IPR036097">
    <property type="entry name" value="HisK_dim/P_sf"/>
</dbReference>
<dbReference type="InterPro" id="IPR011123">
    <property type="entry name" value="Y_Y_Y"/>
</dbReference>
<dbReference type="SMART" id="SM00388">
    <property type="entry name" value="HisKA"/>
    <property type="match status" value="1"/>
</dbReference>
<dbReference type="SUPFAM" id="SSF55874">
    <property type="entry name" value="ATPase domain of HSP90 chaperone/DNA topoisomerase II/histidine kinase"/>
    <property type="match status" value="1"/>
</dbReference>
<keyword evidence="11" id="KW-0804">Transcription</keyword>
<dbReference type="PROSITE" id="PS00041">
    <property type="entry name" value="HTH_ARAC_FAMILY_1"/>
    <property type="match status" value="1"/>
</dbReference>
<evidence type="ECO:0000256" key="11">
    <source>
        <dbReference type="ARBA" id="ARBA00023163"/>
    </source>
</evidence>
<keyword evidence="9" id="KW-0805">Transcription regulation</keyword>